<feature type="compositionally biased region" description="Pro residues" evidence="1">
    <location>
        <begin position="28"/>
        <end position="63"/>
    </location>
</feature>
<dbReference type="AlphaFoldDB" id="A0A0G1UVN7"/>
<dbReference type="PRINTS" id="PR01217">
    <property type="entry name" value="PRICHEXTENSN"/>
</dbReference>
<dbReference type="Proteomes" id="UP000034694">
    <property type="component" value="Unassembled WGS sequence"/>
</dbReference>
<proteinExistence type="predicted"/>
<organism evidence="3 4">
    <name type="scientific">Candidatus Amesbacteria bacterium GW2011_GWB1_48_13</name>
    <dbReference type="NCBI Taxonomy" id="1618362"/>
    <lineage>
        <taxon>Bacteria</taxon>
        <taxon>Candidatus Amesiibacteriota</taxon>
    </lineage>
</organism>
<name>A0A0G1UVN7_9BACT</name>
<comment type="caution">
    <text evidence="3">The sequence shown here is derived from an EMBL/GenBank/DDBJ whole genome shotgun (WGS) entry which is preliminary data.</text>
</comment>
<gene>
    <name evidence="3" type="ORF">UY28_C0008G0047</name>
</gene>
<evidence type="ECO:0000256" key="1">
    <source>
        <dbReference type="SAM" id="MobiDB-lite"/>
    </source>
</evidence>
<keyword evidence="2" id="KW-0732">Signal</keyword>
<feature type="signal peptide" evidence="2">
    <location>
        <begin position="1"/>
        <end position="25"/>
    </location>
</feature>
<feature type="region of interest" description="Disordered" evidence="1">
    <location>
        <begin position="24"/>
        <end position="68"/>
    </location>
</feature>
<accession>A0A0G1UVN7</accession>
<evidence type="ECO:0000256" key="2">
    <source>
        <dbReference type="SAM" id="SignalP"/>
    </source>
</evidence>
<reference evidence="3 4" key="1">
    <citation type="journal article" date="2015" name="Nature">
        <title>rRNA introns, odd ribosomes, and small enigmatic genomes across a large radiation of phyla.</title>
        <authorList>
            <person name="Brown C.T."/>
            <person name="Hug L.A."/>
            <person name="Thomas B.C."/>
            <person name="Sharon I."/>
            <person name="Castelle C.J."/>
            <person name="Singh A."/>
            <person name="Wilkins M.J."/>
            <person name="Williams K.H."/>
            <person name="Banfield J.F."/>
        </authorList>
    </citation>
    <scope>NUCLEOTIDE SEQUENCE [LARGE SCALE GENOMIC DNA]</scope>
</reference>
<evidence type="ECO:0000313" key="4">
    <source>
        <dbReference type="Proteomes" id="UP000034694"/>
    </source>
</evidence>
<feature type="chain" id="PRO_5002540164" evidence="2">
    <location>
        <begin position="26"/>
        <end position="85"/>
    </location>
</feature>
<dbReference type="EMBL" id="LCPK01000008">
    <property type="protein sequence ID" value="KKU98101.1"/>
    <property type="molecule type" value="Genomic_DNA"/>
</dbReference>
<evidence type="ECO:0000313" key="3">
    <source>
        <dbReference type="EMBL" id="KKU98101.1"/>
    </source>
</evidence>
<protein>
    <submittedName>
        <fullName evidence="3">Uncharacterized protein</fullName>
    </submittedName>
</protein>
<sequence length="85" mass="8517">MKFKKLISSITLTTFLAFNVLPVSAQVAPPPPPPPPADSPAPPPPPPPPPPPADTPAPPPPAPAAAAGSHLCSAFSHSRAVACSY</sequence>